<accession>A0A3B0MYF9</accession>
<evidence type="ECO:0000259" key="1">
    <source>
        <dbReference type="PROSITE" id="PS51823"/>
    </source>
</evidence>
<sequence>MLNSDTLIPPEANGFFNRLNLPVEQRPVLGYFSNKVYNVDNVEDYLNFSWKFDNPCSSEFEDRFALLENLSDVFSDDLEDKLSSKYDSRLIVLSTLDEKLQEYLYGVTGNDHETPDHSSWNLPDYHPLKVKLVLPGDEKFGLNTNWDQRLQSSIRNLFLFKNNDKLSEFNNDYEYSLLSDVGHFANSCKLGSIKLLNSLIASNLSEIPSGFFEVTPQSYPLIYKFYSPKFKDDRLFVYDGIVFTLVLGNSSSYSKISYTTCKKLYSNDLKGKQALCDAIHMIGAISRFAVPFCCITDYMGFRVVGEPLISLSLNTKYLLDDLLGFDSYSVIDHDGHLVTSSLFENDQLYQDFIKLSTNLRVSSLPVPFGSTDLDGPQDFNNNSNAVESNGTLYFRNTHEVLPPMPDLNTGYDQLYKNRFRQEFSTVHYEGFLKCTLNSQSLFNKNFDDTMFQTAAELNNFVLENNLDKFHTMTSSWDISNTLHSFGINIRNIGKIYENTSHSALKDLLACEMVSRAFKHLWDLELESFIRNKNVNVDLIQELFVKMLNDLLGLSLESMSFWNQYIHPQISIHFNVIDLQSITFKTLPQMLLISAVEYNLGIVIPKLTNGQEHTKQIDLNYFKSSKRSRILHNGQFDLNFYAKVSVSCPKYNLSIFKASSKLCDHKEFHGYGFLLESSSFGMGLPRHIKSKIVGTGYPCNPICSYNYELICSKFNQHLTGINLYCLIESLVQTDPFLRFKLLLTLGYTFLKHRFYKKALQISKFLSLNSFSMTLFVEAKILELQCYCLTGDNDSMEAEYHLIKDNLKNLEGFDGFLNLQVLTVNSYHKWNTNDYKGCISYIENSKESFLHLFSVKNYEWVPVFFLSLLGYCNAKLNVYFDSTKVHHELVRYCNLSNLPTYTKCNLLWLLLESLIRVGSYSHASKISTDLLSILEFQFGPLSMKYLRSLYVSAWLHRQMGSIHFLHPYLYLSNSENLIHYKGPNHWFENQDLIMEELSSGNCCFDKRKHLKKSQNLYTIILDKFLYLSRKNNIKILEIINNIDPNFSTSKLEKLVNITKQSILEQGNQKVIDGLEDTILVQYLDQSDVFQSKIMLVVENYLMLKILSLDTKQYHEVANKLYNAYASQVSSEYTKQLSTGTRTECGYIKTKKTYSYGTRVIRFPESFSSYLSIKKNIIPKSGHDLRSTECLLMAEPEYTKKKICEMCLSSCDSGADFNNW</sequence>
<dbReference type="PANTHER" id="PTHR12601">
    <property type="entry name" value="EUKARYOTIC TRANSLATION INITIATION FACTOR 3 SUBUNIT EIF-3"/>
    <property type="match status" value="1"/>
</dbReference>
<protein>
    <submittedName>
        <fullName evidence="2">Translation initiation factor eIF3 subunit 135, putative</fullName>
    </submittedName>
</protein>
<gene>
    <name evidence="2" type="ORF">TAT_000362800</name>
    <name evidence="3" type="ORF">TAV_000362800</name>
</gene>
<dbReference type="EMBL" id="UIVS01000004">
    <property type="protein sequence ID" value="SVP95467.1"/>
    <property type="molecule type" value="Genomic_DNA"/>
</dbReference>
<dbReference type="GO" id="GO:0003743">
    <property type="term" value="F:translation initiation factor activity"/>
    <property type="evidence" value="ECO:0007669"/>
    <property type="project" value="UniProtKB-KW"/>
</dbReference>
<dbReference type="InterPro" id="IPR027523">
    <property type="entry name" value="CLU_prot"/>
</dbReference>
<feature type="domain" description="Clu" evidence="1">
    <location>
        <begin position="123"/>
        <end position="408"/>
    </location>
</feature>
<evidence type="ECO:0000313" key="2">
    <source>
        <dbReference type="EMBL" id="SVP94765.1"/>
    </source>
</evidence>
<name>A0A3B0MYF9_THEAN</name>
<dbReference type="VEuPathDB" id="PiroplasmaDB:TA10400"/>
<dbReference type="PROSITE" id="PS51823">
    <property type="entry name" value="CLU"/>
    <property type="match status" value="1"/>
</dbReference>
<keyword evidence="2" id="KW-0648">Protein biosynthesis</keyword>
<dbReference type="AlphaFoldDB" id="A0A3B0MYF9"/>
<evidence type="ECO:0000313" key="3">
    <source>
        <dbReference type="EMBL" id="SVP95467.1"/>
    </source>
</evidence>
<dbReference type="Pfam" id="PF12807">
    <property type="entry name" value="eIF3_p135"/>
    <property type="match status" value="1"/>
</dbReference>
<dbReference type="InterPro" id="IPR033646">
    <property type="entry name" value="CLU-central"/>
</dbReference>
<reference evidence="2" key="1">
    <citation type="submission" date="2018-07" db="EMBL/GenBank/DDBJ databases">
        <authorList>
            <person name="Quirk P.G."/>
            <person name="Krulwich T.A."/>
        </authorList>
    </citation>
    <scope>NUCLEOTIDE SEQUENCE</scope>
    <source>
        <strain evidence="2">Anand</strain>
    </source>
</reference>
<dbReference type="EMBL" id="UIVT01000004">
    <property type="protein sequence ID" value="SVP94765.1"/>
    <property type="molecule type" value="Genomic_DNA"/>
</dbReference>
<dbReference type="InterPro" id="IPR025697">
    <property type="entry name" value="CLU_dom"/>
</dbReference>
<proteinExistence type="predicted"/>
<organism evidence="2">
    <name type="scientific">Theileria annulata</name>
    <dbReference type="NCBI Taxonomy" id="5874"/>
    <lineage>
        <taxon>Eukaryota</taxon>
        <taxon>Sar</taxon>
        <taxon>Alveolata</taxon>
        <taxon>Apicomplexa</taxon>
        <taxon>Aconoidasida</taxon>
        <taxon>Piroplasmida</taxon>
        <taxon>Theileriidae</taxon>
        <taxon>Theileria</taxon>
    </lineage>
</organism>
<keyword evidence="2" id="KW-0396">Initiation factor</keyword>